<feature type="transmembrane region" description="Helical" evidence="1">
    <location>
        <begin position="6"/>
        <end position="31"/>
    </location>
</feature>
<keyword evidence="2" id="KW-0560">Oxidoreductase</keyword>
<feature type="transmembrane region" description="Helical" evidence="1">
    <location>
        <begin position="121"/>
        <end position="144"/>
    </location>
</feature>
<accession>A0A6N7EU32</accession>
<organism evidence="2 3">
    <name type="scientific">Georgenia subflava</name>
    <dbReference type="NCBI Taxonomy" id="1622177"/>
    <lineage>
        <taxon>Bacteria</taxon>
        <taxon>Bacillati</taxon>
        <taxon>Actinomycetota</taxon>
        <taxon>Actinomycetes</taxon>
        <taxon>Micrococcales</taxon>
        <taxon>Bogoriellaceae</taxon>
        <taxon>Georgenia</taxon>
    </lineage>
</organism>
<name>A0A6N7EU32_9MICO</name>
<comment type="caution">
    <text evidence="2">The sequence shown here is derived from an EMBL/GenBank/DDBJ whole genome shotgun (WGS) entry which is preliminary data.</text>
</comment>
<keyword evidence="3" id="KW-1185">Reference proteome</keyword>
<protein>
    <submittedName>
        <fullName evidence="2">Aromatic ring-opening dioxygenase LigA</fullName>
    </submittedName>
</protein>
<gene>
    <name evidence="2" type="ORF">GB881_16675</name>
</gene>
<evidence type="ECO:0000313" key="3">
    <source>
        <dbReference type="Proteomes" id="UP000437709"/>
    </source>
</evidence>
<evidence type="ECO:0000256" key="1">
    <source>
        <dbReference type="SAM" id="Phobius"/>
    </source>
</evidence>
<dbReference type="AlphaFoldDB" id="A0A6N7EU32"/>
<dbReference type="EMBL" id="WHPC01000097">
    <property type="protein sequence ID" value="MPV38654.1"/>
    <property type="molecule type" value="Genomic_DNA"/>
</dbReference>
<dbReference type="OrthoDB" id="5243687at2"/>
<reference evidence="2 3" key="1">
    <citation type="submission" date="2019-10" db="EMBL/GenBank/DDBJ databases">
        <title>Georgenia wutianyii sp. nov. and Georgenia yuyongxinii sp. nov. isolated from plateau pika (Ochotona curzoniae) in the Qinghai-Tibet plateau of China.</title>
        <authorList>
            <person name="Tian Z."/>
        </authorList>
    </citation>
    <scope>NUCLEOTIDE SEQUENCE [LARGE SCALE GENOMIC DNA]</scope>
    <source>
        <strain evidence="2 3">JCM 19765</strain>
    </source>
</reference>
<dbReference type="GO" id="GO:0051213">
    <property type="term" value="F:dioxygenase activity"/>
    <property type="evidence" value="ECO:0007669"/>
    <property type="project" value="UniProtKB-KW"/>
</dbReference>
<dbReference type="Proteomes" id="UP000437709">
    <property type="component" value="Unassembled WGS sequence"/>
</dbReference>
<proteinExistence type="predicted"/>
<keyword evidence="2" id="KW-0223">Dioxygenase</keyword>
<sequence length="169" mass="17439">MKSTPAKIAGILAIVAGVLFVVAGGVTWGIVTSQLKAENITVPEDSAMLPGDRVDGPLSAYAQANIINEHALAATEGRTYAELGAAMNEVEEGSEEHQALQAQRGTIMNASFLRASLFTSVVSYGVAALVMGLGVLFVLVGWALTSLVRPASVPVATSTGSDRSEPARV</sequence>
<keyword evidence="1" id="KW-1133">Transmembrane helix</keyword>
<keyword evidence="1" id="KW-0812">Transmembrane</keyword>
<dbReference type="RefSeq" id="WP_152194749.1">
    <property type="nucleotide sequence ID" value="NZ_VUKD01000002.1"/>
</dbReference>
<evidence type="ECO:0000313" key="2">
    <source>
        <dbReference type="EMBL" id="MPV38654.1"/>
    </source>
</evidence>
<keyword evidence="1" id="KW-0472">Membrane</keyword>